<dbReference type="GO" id="GO:0016020">
    <property type="term" value="C:membrane"/>
    <property type="evidence" value="ECO:0007669"/>
    <property type="project" value="TreeGrafter"/>
</dbReference>
<evidence type="ECO:0000256" key="1">
    <source>
        <dbReference type="ARBA" id="ARBA00022598"/>
    </source>
</evidence>
<accession>A0A1H8P855</accession>
<dbReference type="STRING" id="569882.SAMN04490248_104174"/>
<dbReference type="RefSeq" id="WP_093116279.1">
    <property type="nucleotide sequence ID" value="NZ_FODS01000004.1"/>
</dbReference>
<protein>
    <submittedName>
        <fullName evidence="5">Long-chain acyl-CoA synthetase</fullName>
    </submittedName>
</protein>
<feature type="domain" description="AMP-dependent synthetase/ligase" evidence="4">
    <location>
        <begin position="21"/>
        <end position="438"/>
    </location>
</feature>
<sequence length="609" mass="67346">MSYDSSQFAAKGFRTNVQVIRDHAASDPDRVAMRQKEFGIWHELTWAGVEEIMQALAAGLMEVGMQAGEHVGILSENRREWVLAQFGINSAAGVVVGMYPTSPAAEIDHLVNASDTSILFIEDQEQFDKIVDLEGRVPRLRQLIVFDPKGTAKSDLLNLMSFDDLLELGRARIAREGTGAVEARIEAVAPDDTAIMVFTSGSTGLPKAAEISFHNLWVAGCYAAQFFAEFRPGTNILSYLPLCHIAEQNVTVTNALVGQMVMNFGESLRTIGIDLRDVAPEIFFGVPRIWEKMQADIMVQAETAGPLRRGLTLRALRGARARGARRRDRWSMADRLANAVWDLLIYRHVRAYTGLGRVRFAISAAAPVSGELLAFLRGIGINIREAWGMSETTGAATLQPDWGNCDGRVGFFVEGMEHRIAEDGELLVKGGIVFKGYYKNPEATAEAITDGWLHTGDVAEEAPDGSISIVDRKKDIMINAAGKNLSPSMIENVIKASPYIKECIVIADARKYVSALVQIDMATVRLWAESQKIGYTTFRSLAENPKVKELIESEVERLNAELARVEQVKRVYLLPKELDHDDGEVTATMKVRRAKIFDFYGEEIESLYA</sequence>
<organism evidence="5 6">
    <name type="scientific">Salinihabitans flavidus</name>
    <dbReference type="NCBI Taxonomy" id="569882"/>
    <lineage>
        <taxon>Bacteria</taxon>
        <taxon>Pseudomonadati</taxon>
        <taxon>Pseudomonadota</taxon>
        <taxon>Alphaproteobacteria</taxon>
        <taxon>Rhodobacterales</taxon>
        <taxon>Roseobacteraceae</taxon>
        <taxon>Salinihabitans</taxon>
    </lineage>
</organism>
<evidence type="ECO:0000259" key="4">
    <source>
        <dbReference type="Pfam" id="PF00501"/>
    </source>
</evidence>
<dbReference type="Proteomes" id="UP000198893">
    <property type="component" value="Unassembled WGS sequence"/>
</dbReference>
<evidence type="ECO:0000256" key="3">
    <source>
        <dbReference type="ARBA" id="ARBA00023098"/>
    </source>
</evidence>
<dbReference type="PANTHER" id="PTHR43272:SF32">
    <property type="entry name" value="AMP-DEPENDENT SYNTHETASE_LIGASE DOMAIN-CONTAINING PROTEIN"/>
    <property type="match status" value="1"/>
</dbReference>
<evidence type="ECO:0000256" key="2">
    <source>
        <dbReference type="ARBA" id="ARBA00022832"/>
    </source>
</evidence>
<name>A0A1H8P855_9RHOB</name>
<dbReference type="InterPro" id="IPR042099">
    <property type="entry name" value="ANL_N_sf"/>
</dbReference>
<evidence type="ECO:0000313" key="5">
    <source>
        <dbReference type="EMBL" id="SEO37951.1"/>
    </source>
</evidence>
<reference evidence="5 6" key="1">
    <citation type="submission" date="2016-10" db="EMBL/GenBank/DDBJ databases">
        <authorList>
            <person name="de Groot N.N."/>
        </authorList>
    </citation>
    <scope>NUCLEOTIDE SEQUENCE [LARGE SCALE GENOMIC DNA]</scope>
    <source>
        <strain evidence="5 6">DSM 27842</strain>
    </source>
</reference>
<keyword evidence="2" id="KW-0276">Fatty acid metabolism</keyword>
<dbReference type="EMBL" id="FODS01000004">
    <property type="protein sequence ID" value="SEO37951.1"/>
    <property type="molecule type" value="Genomic_DNA"/>
</dbReference>
<dbReference type="AlphaFoldDB" id="A0A1H8P855"/>
<gene>
    <name evidence="5" type="ORF">SAMN04490248_104174</name>
</gene>
<dbReference type="Pfam" id="PF00501">
    <property type="entry name" value="AMP-binding"/>
    <property type="match status" value="1"/>
</dbReference>
<evidence type="ECO:0000313" key="6">
    <source>
        <dbReference type="Proteomes" id="UP000198893"/>
    </source>
</evidence>
<keyword evidence="1" id="KW-0436">Ligase</keyword>
<dbReference type="OrthoDB" id="9803968at2"/>
<keyword evidence="3" id="KW-0443">Lipid metabolism</keyword>
<dbReference type="Gene3D" id="3.40.50.12780">
    <property type="entry name" value="N-terminal domain of ligase-like"/>
    <property type="match status" value="1"/>
</dbReference>
<keyword evidence="6" id="KW-1185">Reference proteome</keyword>
<dbReference type="GO" id="GO:0004467">
    <property type="term" value="F:long-chain fatty acid-CoA ligase activity"/>
    <property type="evidence" value="ECO:0007669"/>
    <property type="project" value="TreeGrafter"/>
</dbReference>
<dbReference type="PANTHER" id="PTHR43272">
    <property type="entry name" value="LONG-CHAIN-FATTY-ACID--COA LIGASE"/>
    <property type="match status" value="1"/>
</dbReference>
<dbReference type="InterPro" id="IPR000873">
    <property type="entry name" value="AMP-dep_synth/lig_dom"/>
</dbReference>
<dbReference type="PROSITE" id="PS00455">
    <property type="entry name" value="AMP_BINDING"/>
    <property type="match status" value="1"/>
</dbReference>
<dbReference type="InterPro" id="IPR020845">
    <property type="entry name" value="AMP-binding_CS"/>
</dbReference>
<proteinExistence type="predicted"/>
<dbReference type="SUPFAM" id="SSF56801">
    <property type="entry name" value="Acetyl-CoA synthetase-like"/>
    <property type="match status" value="1"/>
</dbReference>
<dbReference type="Pfam" id="PF23562">
    <property type="entry name" value="AMP-binding_C_3"/>
    <property type="match status" value="1"/>
</dbReference>